<feature type="repeat" description="TPR" evidence="1">
    <location>
        <begin position="93"/>
        <end position="126"/>
    </location>
</feature>
<evidence type="ECO:0008006" key="5">
    <source>
        <dbReference type="Google" id="ProtNLM"/>
    </source>
</evidence>
<accession>A0ABN2G5Z2</accession>
<feature type="transmembrane region" description="Helical" evidence="2">
    <location>
        <begin position="239"/>
        <end position="260"/>
    </location>
</feature>
<comment type="caution">
    <text evidence="3">The sequence shown here is derived from an EMBL/GenBank/DDBJ whole genome shotgun (WGS) entry which is preliminary data.</text>
</comment>
<gene>
    <name evidence="3" type="ORF">GCM10009765_14290</name>
</gene>
<evidence type="ECO:0000256" key="2">
    <source>
        <dbReference type="SAM" id="Phobius"/>
    </source>
</evidence>
<keyword evidence="1" id="KW-0802">TPR repeat</keyword>
<dbReference type="PROSITE" id="PS50005">
    <property type="entry name" value="TPR"/>
    <property type="match status" value="2"/>
</dbReference>
<dbReference type="Pfam" id="PF13432">
    <property type="entry name" value="TPR_16"/>
    <property type="match status" value="3"/>
</dbReference>
<dbReference type="Proteomes" id="UP001500618">
    <property type="component" value="Unassembled WGS sequence"/>
</dbReference>
<proteinExistence type="predicted"/>
<dbReference type="SUPFAM" id="SSF48452">
    <property type="entry name" value="TPR-like"/>
    <property type="match status" value="1"/>
</dbReference>
<dbReference type="EMBL" id="BAAANY010000005">
    <property type="protein sequence ID" value="GAA1665916.1"/>
    <property type="molecule type" value="Genomic_DNA"/>
</dbReference>
<dbReference type="PANTHER" id="PTHR44366:SF1">
    <property type="entry name" value="UDP-N-ACETYLGLUCOSAMINE--PEPTIDE N-ACETYLGLUCOSAMINYLTRANSFERASE 110 KDA SUBUNIT"/>
    <property type="match status" value="1"/>
</dbReference>
<feature type="repeat" description="TPR" evidence="1">
    <location>
        <begin position="127"/>
        <end position="160"/>
    </location>
</feature>
<keyword evidence="2" id="KW-1133">Transmembrane helix</keyword>
<dbReference type="InterPro" id="IPR011990">
    <property type="entry name" value="TPR-like_helical_dom_sf"/>
</dbReference>
<feature type="transmembrane region" description="Helical" evidence="2">
    <location>
        <begin position="212"/>
        <end position="233"/>
    </location>
</feature>
<organism evidence="3 4">
    <name type="scientific">Fodinicola feengrottensis</name>
    <dbReference type="NCBI Taxonomy" id="435914"/>
    <lineage>
        <taxon>Bacteria</taxon>
        <taxon>Bacillati</taxon>
        <taxon>Actinomycetota</taxon>
        <taxon>Actinomycetes</taxon>
        <taxon>Mycobacteriales</taxon>
        <taxon>Fodinicola</taxon>
    </lineage>
</organism>
<sequence>MFDLRRYAEAEQVARRGLVAEPAHGKLLRLLARTLAEQEKYAEAQVAAEAAVAAAPNGPGGYVEIAYVRMRCRDWPAAVAAAERVVRLAPLWAGGLSLLAQTYAGGGESAKAIETARRALALDPEAEQPWLTIALVERERRDFGAATAAYEEALRRDPQSAHAHRGLAELAASQGQIRQSLGRYGALARLRPTDHDPQLSAWPVILAAIGPFWMLTGLMVLLAATAAVATWALPALAPAVRVGAGLIALALLIFLGRLLLPAGRTPYLALRATDRRFRRALYRALVVEFVLICWLTAIAVTGGIFAAVMGIILLVPYWQAATVVTAAPSRNDS</sequence>
<protein>
    <recommendedName>
        <fullName evidence="5">Tetratricopeptide repeat protein</fullName>
    </recommendedName>
</protein>
<name>A0ABN2G5Z2_9ACTN</name>
<keyword evidence="4" id="KW-1185">Reference proteome</keyword>
<dbReference type="SMART" id="SM00028">
    <property type="entry name" value="TPR"/>
    <property type="match status" value="5"/>
</dbReference>
<keyword evidence="2" id="KW-0472">Membrane</keyword>
<dbReference type="InterPro" id="IPR019734">
    <property type="entry name" value="TPR_rpt"/>
</dbReference>
<dbReference type="PANTHER" id="PTHR44366">
    <property type="entry name" value="UDP-N-ACETYLGLUCOSAMINE--PEPTIDE N-ACETYLGLUCOSAMINYLTRANSFERASE 110 KDA SUBUNIT"/>
    <property type="match status" value="1"/>
</dbReference>
<keyword evidence="2" id="KW-0812">Transmembrane</keyword>
<dbReference type="Gene3D" id="1.25.40.10">
    <property type="entry name" value="Tetratricopeptide repeat domain"/>
    <property type="match status" value="1"/>
</dbReference>
<evidence type="ECO:0000313" key="3">
    <source>
        <dbReference type="EMBL" id="GAA1665916.1"/>
    </source>
</evidence>
<feature type="transmembrane region" description="Helical" evidence="2">
    <location>
        <begin position="280"/>
        <end position="298"/>
    </location>
</feature>
<feature type="transmembrane region" description="Helical" evidence="2">
    <location>
        <begin position="304"/>
        <end position="327"/>
    </location>
</feature>
<dbReference type="InterPro" id="IPR037919">
    <property type="entry name" value="OGT"/>
</dbReference>
<reference evidence="3 4" key="1">
    <citation type="journal article" date="2019" name="Int. J. Syst. Evol. Microbiol.">
        <title>The Global Catalogue of Microorganisms (GCM) 10K type strain sequencing project: providing services to taxonomists for standard genome sequencing and annotation.</title>
        <authorList>
            <consortium name="The Broad Institute Genomics Platform"/>
            <consortium name="The Broad Institute Genome Sequencing Center for Infectious Disease"/>
            <person name="Wu L."/>
            <person name="Ma J."/>
        </authorList>
    </citation>
    <scope>NUCLEOTIDE SEQUENCE [LARGE SCALE GENOMIC DNA]</scope>
    <source>
        <strain evidence="3 4">JCM 14718</strain>
    </source>
</reference>
<evidence type="ECO:0000313" key="4">
    <source>
        <dbReference type="Proteomes" id="UP001500618"/>
    </source>
</evidence>
<evidence type="ECO:0000256" key="1">
    <source>
        <dbReference type="PROSITE-ProRule" id="PRU00339"/>
    </source>
</evidence>